<feature type="domain" description="tRNA-splicing endonuclease subunit Sen15" evidence="3">
    <location>
        <begin position="29"/>
        <end position="118"/>
    </location>
</feature>
<dbReference type="Pfam" id="PF09631">
    <property type="entry name" value="Sen15"/>
    <property type="match status" value="1"/>
</dbReference>
<dbReference type="Gene3D" id="3.40.1350.10">
    <property type="match status" value="1"/>
</dbReference>
<dbReference type="AlphaFoldDB" id="A0A9R1TSE0"/>
<dbReference type="GeneID" id="105273454"/>
<gene>
    <name evidence="5" type="primary">LOC105273454</name>
</gene>
<dbReference type="Proteomes" id="UP000694866">
    <property type="component" value="Unplaced"/>
</dbReference>
<sequence>MYDVCHPSYYAICELGCKDDVKITTAFHVYIELCEEQKLWEIEYKYESSLDLIYIEAKKNKDSQKETYVPWALKHNIKLQDIENIQKQLSIERFTLVSKNGDGTSMFYTINSGLTKPLAPQEHNEIRLSCKRRNELGKELRINSHNLYEMAKLGADDEQDQAPTD</sequence>
<dbReference type="PANTHER" id="PTHR28582:SF1">
    <property type="entry name" value="TRNA-SPLICING ENDONUCLEASE SUBUNIT SEN15"/>
    <property type="match status" value="1"/>
</dbReference>
<dbReference type="GO" id="GO:0006388">
    <property type="term" value="P:tRNA splicing, via endonucleolytic cleavage and ligation"/>
    <property type="evidence" value="ECO:0007669"/>
    <property type="project" value="InterPro"/>
</dbReference>
<comment type="similarity">
    <text evidence="1">Belongs to the SEN15 family.</text>
</comment>
<proteinExistence type="inferred from homology"/>
<evidence type="ECO:0000313" key="4">
    <source>
        <dbReference type="Proteomes" id="UP000694866"/>
    </source>
</evidence>
<dbReference type="SUPFAM" id="SSF53032">
    <property type="entry name" value="tRNA-intron endonuclease catalytic domain-like"/>
    <property type="match status" value="1"/>
</dbReference>
<dbReference type="InterPro" id="IPR018593">
    <property type="entry name" value="tRNA-endonuc_su_Sen15"/>
</dbReference>
<evidence type="ECO:0000256" key="2">
    <source>
        <dbReference type="ARBA" id="ARBA00022694"/>
    </source>
</evidence>
<dbReference type="RefSeq" id="XP_011314203.1">
    <property type="nucleotide sequence ID" value="XM_011315901.1"/>
</dbReference>
<dbReference type="InterPro" id="IPR036167">
    <property type="entry name" value="tRNA_intron_Endo_cat-like_sf"/>
</dbReference>
<dbReference type="GO" id="GO:0003676">
    <property type="term" value="F:nucleic acid binding"/>
    <property type="evidence" value="ECO:0007669"/>
    <property type="project" value="InterPro"/>
</dbReference>
<organism evidence="4 5">
    <name type="scientific">Fopius arisanus</name>
    <dbReference type="NCBI Taxonomy" id="64838"/>
    <lineage>
        <taxon>Eukaryota</taxon>
        <taxon>Metazoa</taxon>
        <taxon>Ecdysozoa</taxon>
        <taxon>Arthropoda</taxon>
        <taxon>Hexapoda</taxon>
        <taxon>Insecta</taxon>
        <taxon>Pterygota</taxon>
        <taxon>Neoptera</taxon>
        <taxon>Endopterygota</taxon>
        <taxon>Hymenoptera</taxon>
        <taxon>Apocrita</taxon>
        <taxon>Ichneumonoidea</taxon>
        <taxon>Braconidae</taxon>
        <taxon>Opiinae</taxon>
        <taxon>Fopius</taxon>
    </lineage>
</organism>
<protein>
    <recommendedName>
        <fullName evidence="3">tRNA-splicing endonuclease subunit Sen15 domain-containing protein</fullName>
    </recommendedName>
</protein>
<name>A0A9R1TSE0_9HYME</name>
<evidence type="ECO:0000313" key="5">
    <source>
        <dbReference type="RefSeq" id="XP_011314203.1"/>
    </source>
</evidence>
<dbReference type="PANTHER" id="PTHR28582">
    <property type="entry name" value="TRNA-SPLICING ENDONUCLEASE SUBUNIT SEN15"/>
    <property type="match status" value="1"/>
</dbReference>
<keyword evidence="2" id="KW-0819">tRNA processing</keyword>
<accession>A0A9R1TSE0</accession>
<keyword evidence="4" id="KW-1185">Reference proteome</keyword>
<evidence type="ECO:0000259" key="3">
    <source>
        <dbReference type="Pfam" id="PF09631"/>
    </source>
</evidence>
<dbReference type="GO" id="GO:0005634">
    <property type="term" value="C:nucleus"/>
    <property type="evidence" value="ECO:0007669"/>
    <property type="project" value="UniProtKB-ARBA"/>
</dbReference>
<evidence type="ECO:0000256" key="1">
    <source>
        <dbReference type="ARBA" id="ARBA00006091"/>
    </source>
</evidence>
<dbReference type="InterPro" id="IPR011856">
    <property type="entry name" value="tRNA_endonuc-like_dom_sf"/>
</dbReference>
<dbReference type="KEGG" id="fas:105273454"/>
<reference evidence="5" key="1">
    <citation type="submission" date="2025-08" db="UniProtKB">
        <authorList>
            <consortium name="RefSeq"/>
        </authorList>
    </citation>
    <scope>IDENTIFICATION</scope>
    <source>
        <strain evidence="5">USDA-PBARC FA_bdor</strain>
        <tissue evidence="5">Whole organism</tissue>
    </source>
</reference>
<dbReference type="OrthoDB" id="10002170at2759"/>